<gene>
    <name evidence="3" type="ORF">SAMN04488111_0875</name>
</gene>
<dbReference type="Proteomes" id="UP000198412">
    <property type="component" value="Unassembled WGS sequence"/>
</dbReference>
<evidence type="ECO:0000259" key="2">
    <source>
        <dbReference type="Pfam" id="PF13439"/>
    </source>
</evidence>
<name>A0A238VRR8_9FLAO</name>
<dbReference type="GO" id="GO:0016757">
    <property type="term" value="F:glycosyltransferase activity"/>
    <property type="evidence" value="ECO:0007669"/>
    <property type="project" value="InterPro"/>
</dbReference>
<keyword evidence="3" id="KW-0808">Transferase</keyword>
<evidence type="ECO:0000313" key="4">
    <source>
        <dbReference type="Proteomes" id="UP000198412"/>
    </source>
</evidence>
<dbReference type="RefSeq" id="WP_089377176.1">
    <property type="nucleotide sequence ID" value="NZ_FZNX01000001.1"/>
</dbReference>
<feature type="domain" description="Glycosyl transferase family 1" evidence="1">
    <location>
        <begin position="192"/>
        <end position="355"/>
    </location>
</feature>
<dbReference type="Pfam" id="PF00534">
    <property type="entry name" value="Glycos_transf_1"/>
    <property type="match status" value="1"/>
</dbReference>
<dbReference type="InterPro" id="IPR001296">
    <property type="entry name" value="Glyco_trans_1"/>
</dbReference>
<feature type="domain" description="Glycosyltransferase subfamily 4-like N-terminal" evidence="2">
    <location>
        <begin position="20"/>
        <end position="180"/>
    </location>
</feature>
<protein>
    <submittedName>
        <fullName evidence="3">Glycosyltransferase involved in cell wall bisynthesis</fullName>
    </submittedName>
</protein>
<dbReference type="EMBL" id="FZNX01000001">
    <property type="protein sequence ID" value="SNR36493.1"/>
    <property type="molecule type" value="Genomic_DNA"/>
</dbReference>
<proteinExistence type="predicted"/>
<sequence>MHIAFLTSEYPHAKISNSAGIGTSIKNLAVTLVNKGNIVTVFIYGTDCNDVFEDSGIIIHKITYKKYKFLSWYLYRKQLETYINKIIKNDQIDILEAPDWTGITAFMKFKCPLLIRLHGTDAYFCNLEGRKQKWKNYFFEKKALKSADYITAVSEFTAKKTAEIFKLHKTIKVIYNGIDIHNFSNLKVEVVKNSILYFGSMIRKKGVLELAYIFNEVINKKPSSNLILVGKDVIDIFEKKSTVQLFMNRLSKEAKKKVIYKSEVPYSDVKQYIANTSVIVLPSFAEAFPMTWLEAMSMEKALVTSNIGWANELMINGKTGFMENPKAHQLYADKILQLLNNQKLNSAFGKKAKQRIETSFSQDLIGKQNIEFFKSIIKDK</sequence>
<accession>A0A238VRR8</accession>
<evidence type="ECO:0000259" key="1">
    <source>
        <dbReference type="Pfam" id="PF00534"/>
    </source>
</evidence>
<dbReference type="InterPro" id="IPR028098">
    <property type="entry name" value="Glyco_trans_4-like_N"/>
</dbReference>
<keyword evidence="4" id="KW-1185">Reference proteome</keyword>
<dbReference type="AlphaFoldDB" id="A0A238VRR8"/>
<dbReference type="Gene3D" id="3.40.50.2000">
    <property type="entry name" value="Glycogen Phosphorylase B"/>
    <property type="match status" value="2"/>
</dbReference>
<dbReference type="OrthoDB" id="502646at2"/>
<dbReference type="PANTHER" id="PTHR45947:SF3">
    <property type="entry name" value="SULFOQUINOVOSYL TRANSFERASE SQD2"/>
    <property type="match status" value="1"/>
</dbReference>
<dbReference type="SUPFAM" id="SSF53756">
    <property type="entry name" value="UDP-Glycosyltransferase/glycogen phosphorylase"/>
    <property type="match status" value="1"/>
</dbReference>
<organism evidence="3 4">
    <name type="scientific">Lutibacter flavus</name>
    <dbReference type="NCBI Taxonomy" id="691689"/>
    <lineage>
        <taxon>Bacteria</taxon>
        <taxon>Pseudomonadati</taxon>
        <taxon>Bacteroidota</taxon>
        <taxon>Flavobacteriia</taxon>
        <taxon>Flavobacteriales</taxon>
        <taxon>Flavobacteriaceae</taxon>
        <taxon>Lutibacter</taxon>
    </lineage>
</organism>
<dbReference type="InterPro" id="IPR050194">
    <property type="entry name" value="Glycosyltransferase_grp1"/>
</dbReference>
<dbReference type="Pfam" id="PF13439">
    <property type="entry name" value="Glyco_transf_4"/>
    <property type="match status" value="1"/>
</dbReference>
<dbReference type="CDD" id="cd03801">
    <property type="entry name" value="GT4_PimA-like"/>
    <property type="match status" value="1"/>
</dbReference>
<evidence type="ECO:0000313" key="3">
    <source>
        <dbReference type="EMBL" id="SNR36493.1"/>
    </source>
</evidence>
<dbReference type="PANTHER" id="PTHR45947">
    <property type="entry name" value="SULFOQUINOVOSYL TRANSFERASE SQD2"/>
    <property type="match status" value="1"/>
</dbReference>
<reference evidence="4" key="1">
    <citation type="submission" date="2017-06" db="EMBL/GenBank/DDBJ databases">
        <authorList>
            <person name="Varghese N."/>
            <person name="Submissions S."/>
        </authorList>
    </citation>
    <scope>NUCLEOTIDE SEQUENCE [LARGE SCALE GENOMIC DNA]</scope>
    <source>
        <strain evidence="4">DSM 27993</strain>
    </source>
</reference>